<name>A0A498NLS1_LABRO</name>
<dbReference type="InterPro" id="IPR027417">
    <property type="entry name" value="P-loop_NTPase"/>
</dbReference>
<dbReference type="SUPFAM" id="SSF52540">
    <property type="entry name" value="P-loop containing nucleoside triphosphate hydrolases"/>
    <property type="match status" value="2"/>
</dbReference>
<evidence type="ECO:0000256" key="4">
    <source>
        <dbReference type="SAM" id="MobiDB-lite"/>
    </source>
</evidence>
<evidence type="ECO:0000259" key="5">
    <source>
        <dbReference type="PROSITE" id="PS51720"/>
    </source>
</evidence>
<dbReference type="Proteomes" id="UP000290572">
    <property type="component" value="Unassembled WGS sequence"/>
</dbReference>
<dbReference type="PROSITE" id="PS51720">
    <property type="entry name" value="G_AIG1"/>
    <property type="match status" value="2"/>
</dbReference>
<evidence type="ECO:0000313" key="6">
    <source>
        <dbReference type="EMBL" id="RXN32912.1"/>
    </source>
</evidence>
<dbReference type="STRING" id="84645.A0A498NLS1"/>
<dbReference type="GO" id="GO:0005525">
    <property type="term" value="F:GTP binding"/>
    <property type="evidence" value="ECO:0007669"/>
    <property type="project" value="UniProtKB-KW"/>
</dbReference>
<dbReference type="AlphaFoldDB" id="A0A498NLS1"/>
<organism evidence="6 7">
    <name type="scientific">Labeo rohita</name>
    <name type="common">Indian major carp</name>
    <name type="synonym">Cyprinus rohita</name>
    <dbReference type="NCBI Taxonomy" id="84645"/>
    <lineage>
        <taxon>Eukaryota</taxon>
        <taxon>Metazoa</taxon>
        <taxon>Chordata</taxon>
        <taxon>Craniata</taxon>
        <taxon>Vertebrata</taxon>
        <taxon>Euteleostomi</taxon>
        <taxon>Actinopterygii</taxon>
        <taxon>Neopterygii</taxon>
        <taxon>Teleostei</taxon>
        <taxon>Ostariophysi</taxon>
        <taxon>Cypriniformes</taxon>
        <taxon>Cyprinidae</taxon>
        <taxon>Labeoninae</taxon>
        <taxon>Labeonini</taxon>
        <taxon>Labeo</taxon>
    </lineage>
</organism>
<sequence>MTTQCLKMEGHIHGRKIILVDTPGWWKSDQLCDSPERLKVELLKSTTFCPPGPHVFLLVIEVDIAFTEKHRKAAESHMQLIGDDIWNHTLVVFTKLESLTDKTIQQYVEHEGENLNKLIQKCGNRYVGFGSDLDTEGSHVKELFGQIEKLVAENSGRYFNVDATKLTDLEMKLKNVEEKATAREHKVLKKRRKLEEIKDAELRLVLLGGYQSGKSKVAHSFLNIKYQSDQMTTQCVKMEGHIHGRKIILVDTPGWWKSDQLCDSPERLKVELIKSTNFCPPGPHVFLLVIEVDIAFTEKHRKAAESHMQLIGDDIWNHTIVVFTKLESLTDKTIHQYVEHEGENLNKLIQKCGNRYVGFGSDLDTEGSHVKELFGQIEKLVAENSGRYFYVDATKLTDLEMKLKNVEEKATAREHKVLEKRRKLEEIKDAVSGEVKNTGLLVNKHQLKTALEREWGRREVVDRFRIQYKQKLLDDYVSGKEINAALFVNKHQLKDALEREWNRQEAVNSSRMQKQRDDYTETSSCGDEEGIKMSLSRVERWLRHQSSDYGSVSSYEEIYKPEEDSD</sequence>
<dbReference type="Gene3D" id="3.40.50.300">
    <property type="entry name" value="P-loop containing nucleotide triphosphate hydrolases"/>
    <property type="match status" value="2"/>
</dbReference>
<feature type="domain" description="AIG1-type G" evidence="5">
    <location>
        <begin position="1"/>
        <end position="168"/>
    </location>
</feature>
<keyword evidence="2" id="KW-0547">Nucleotide-binding</keyword>
<accession>A0A498NLS1</accession>
<dbReference type="PANTHER" id="PTHR10903:SF107">
    <property type="entry name" value="GTPASE IMAP FAMILY MEMBER 4-LIKE-RELATED"/>
    <property type="match status" value="1"/>
</dbReference>
<evidence type="ECO:0000313" key="7">
    <source>
        <dbReference type="Proteomes" id="UP000290572"/>
    </source>
</evidence>
<comment type="similarity">
    <text evidence="1">Belongs to the TRAFAC class TrmE-Era-EngA-EngB-Septin-like GTPase superfamily. AIG1/Toc34/Toc159-like paraseptin GTPase family. IAN subfamily.</text>
</comment>
<evidence type="ECO:0000256" key="1">
    <source>
        <dbReference type="ARBA" id="ARBA00008535"/>
    </source>
</evidence>
<dbReference type="FunFam" id="3.40.50.300:FF:001809">
    <property type="entry name" value="Si:ch1073-365p7.2"/>
    <property type="match status" value="1"/>
</dbReference>
<evidence type="ECO:0000256" key="2">
    <source>
        <dbReference type="ARBA" id="ARBA00022741"/>
    </source>
</evidence>
<dbReference type="Pfam" id="PF04548">
    <property type="entry name" value="AIG1"/>
    <property type="match status" value="2"/>
</dbReference>
<gene>
    <name evidence="6" type="ORF">ROHU_004449</name>
</gene>
<comment type="caution">
    <text evidence="6">The sequence shown here is derived from an EMBL/GenBank/DDBJ whole genome shotgun (WGS) entry which is preliminary data.</text>
</comment>
<evidence type="ECO:0000256" key="3">
    <source>
        <dbReference type="ARBA" id="ARBA00023134"/>
    </source>
</evidence>
<feature type="domain" description="AIG1-type G" evidence="5">
    <location>
        <begin position="199"/>
        <end position="398"/>
    </location>
</feature>
<protein>
    <submittedName>
        <fullName evidence="6">GTPase IMAP family member 8-like protein</fullName>
    </submittedName>
</protein>
<feature type="region of interest" description="Disordered" evidence="4">
    <location>
        <begin position="504"/>
        <end position="531"/>
    </location>
</feature>
<dbReference type="InterPro" id="IPR006703">
    <property type="entry name" value="G_AIG1"/>
</dbReference>
<reference evidence="6 7" key="1">
    <citation type="submission" date="2018-03" db="EMBL/GenBank/DDBJ databases">
        <title>Draft genome sequence of Rohu Carp (Labeo rohita).</title>
        <authorList>
            <person name="Das P."/>
            <person name="Kushwaha B."/>
            <person name="Joshi C.G."/>
            <person name="Kumar D."/>
            <person name="Nagpure N.S."/>
            <person name="Sahoo L."/>
            <person name="Das S.P."/>
            <person name="Bit A."/>
            <person name="Patnaik S."/>
            <person name="Meher P.K."/>
            <person name="Jayasankar P."/>
            <person name="Koringa P.G."/>
            <person name="Patel N.V."/>
            <person name="Hinsu A.T."/>
            <person name="Kumar R."/>
            <person name="Pandey M."/>
            <person name="Agarwal S."/>
            <person name="Srivastava S."/>
            <person name="Singh M."/>
            <person name="Iquebal M.A."/>
            <person name="Jaiswal S."/>
            <person name="Angadi U.B."/>
            <person name="Kumar N."/>
            <person name="Raza M."/>
            <person name="Shah T.M."/>
            <person name="Rai A."/>
            <person name="Jena J.K."/>
        </authorList>
    </citation>
    <scope>NUCLEOTIDE SEQUENCE [LARGE SCALE GENOMIC DNA]</scope>
    <source>
        <strain evidence="6">DASCIFA01</strain>
        <tissue evidence="6">Testis</tissue>
    </source>
</reference>
<dbReference type="InterPro" id="IPR045058">
    <property type="entry name" value="GIMA/IAN/Toc"/>
</dbReference>
<keyword evidence="7" id="KW-1185">Reference proteome</keyword>
<keyword evidence="3" id="KW-0342">GTP-binding</keyword>
<dbReference type="PANTHER" id="PTHR10903">
    <property type="entry name" value="GTPASE, IMAP FAMILY MEMBER-RELATED"/>
    <property type="match status" value="1"/>
</dbReference>
<proteinExistence type="inferred from homology"/>
<dbReference type="EMBL" id="QBIY01011317">
    <property type="protein sequence ID" value="RXN32912.1"/>
    <property type="molecule type" value="Genomic_DNA"/>
</dbReference>